<accession>A0AAD7HYM4</accession>
<feature type="region of interest" description="Disordered" evidence="1">
    <location>
        <begin position="1"/>
        <end position="51"/>
    </location>
</feature>
<comment type="caution">
    <text evidence="2">The sequence shown here is derived from an EMBL/GenBank/DDBJ whole genome shotgun (WGS) entry which is preliminary data.</text>
</comment>
<evidence type="ECO:0000313" key="2">
    <source>
        <dbReference type="EMBL" id="KAJ7731068.1"/>
    </source>
</evidence>
<organism evidence="2 3">
    <name type="scientific">Mycena metata</name>
    <dbReference type="NCBI Taxonomy" id="1033252"/>
    <lineage>
        <taxon>Eukaryota</taxon>
        <taxon>Fungi</taxon>
        <taxon>Dikarya</taxon>
        <taxon>Basidiomycota</taxon>
        <taxon>Agaricomycotina</taxon>
        <taxon>Agaricomycetes</taxon>
        <taxon>Agaricomycetidae</taxon>
        <taxon>Agaricales</taxon>
        <taxon>Marasmiineae</taxon>
        <taxon>Mycenaceae</taxon>
        <taxon>Mycena</taxon>
    </lineage>
</organism>
<evidence type="ECO:0000256" key="1">
    <source>
        <dbReference type="SAM" id="MobiDB-lite"/>
    </source>
</evidence>
<dbReference type="Proteomes" id="UP001215598">
    <property type="component" value="Unassembled WGS sequence"/>
</dbReference>
<evidence type="ECO:0000313" key="3">
    <source>
        <dbReference type="Proteomes" id="UP001215598"/>
    </source>
</evidence>
<feature type="region of interest" description="Disordered" evidence="1">
    <location>
        <begin position="66"/>
        <end position="139"/>
    </location>
</feature>
<sequence>MPTGRVAVSRHITTGITAPQTATSTSAPPSITPRRLPPARTPPAVKTALTNLPVPPVAATYSLQETLSISPHPRRSLKPGSPPPAALIRSRPPRQPNRPAFAGCAPQRPSLAAHPTRLPRSVLPSRPAKNPLRRMEWVD</sequence>
<name>A0AAD7HYM4_9AGAR</name>
<reference evidence="2" key="1">
    <citation type="submission" date="2023-03" db="EMBL/GenBank/DDBJ databases">
        <title>Massive genome expansion in bonnet fungi (Mycena s.s.) driven by repeated elements and novel gene families across ecological guilds.</title>
        <authorList>
            <consortium name="Lawrence Berkeley National Laboratory"/>
            <person name="Harder C.B."/>
            <person name="Miyauchi S."/>
            <person name="Viragh M."/>
            <person name="Kuo A."/>
            <person name="Thoen E."/>
            <person name="Andreopoulos B."/>
            <person name="Lu D."/>
            <person name="Skrede I."/>
            <person name="Drula E."/>
            <person name="Henrissat B."/>
            <person name="Morin E."/>
            <person name="Kohler A."/>
            <person name="Barry K."/>
            <person name="LaButti K."/>
            <person name="Morin E."/>
            <person name="Salamov A."/>
            <person name="Lipzen A."/>
            <person name="Mereny Z."/>
            <person name="Hegedus B."/>
            <person name="Baldrian P."/>
            <person name="Stursova M."/>
            <person name="Weitz H."/>
            <person name="Taylor A."/>
            <person name="Grigoriev I.V."/>
            <person name="Nagy L.G."/>
            <person name="Martin F."/>
            <person name="Kauserud H."/>
        </authorList>
    </citation>
    <scope>NUCLEOTIDE SEQUENCE</scope>
    <source>
        <strain evidence="2">CBHHK182m</strain>
    </source>
</reference>
<dbReference type="AlphaFoldDB" id="A0AAD7HYM4"/>
<dbReference type="EMBL" id="JARKIB010000155">
    <property type="protein sequence ID" value="KAJ7731068.1"/>
    <property type="molecule type" value="Genomic_DNA"/>
</dbReference>
<gene>
    <name evidence="2" type="ORF">B0H16DRAFT_1733474</name>
</gene>
<keyword evidence="3" id="KW-1185">Reference proteome</keyword>
<protein>
    <submittedName>
        <fullName evidence="2">Uncharacterized protein</fullName>
    </submittedName>
</protein>
<proteinExistence type="predicted"/>
<feature type="compositionally biased region" description="Low complexity" evidence="1">
    <location>
        <begin position="16"/>
        <end position="34"/>
    </location>
</feature>